<keyword evidence="3" id="KW-1185">Reference proteome</keyword>
<dbReference type="GeneID" id="64704554"/>
<reference evidence="2" key="1">
    <citation type="journal article" date="2020" name="New Phytol.">
        <title>Comparative genomics reveals dynamic genome evolution in host specialist ectomycorrhizal fungi.</title>
        <authorList>
            <person name="Lofgren L.A."/>
            <person name="Nguyen N.H."/>
            <person name="Vilgalys R."/>
            <person name="Ruytinx J."/>
            <person name="Liao H.L."/>
            <person name="Branco S."/>
            <person name="Kuo A."/>
            <person name="LaButti K."/>
            <person name="Lipzen A."/>
            <person name="Andreopoulos W."/>
            <person name="Pangilinan J."/>
            <person name="Riley R."/>
            <person name="Hundley H."/>
            <person name="Na H."/>
            <person name="Barry K."/>
            <person name="Grigoriev I.V."/>
            <person name="Stajich J.E."/>
            <person name="Kennedy P.G."/>
        </authorList>
    </citation>
    <scope>NUCLEOTIDE SEQUENCE</scope>
    <source>
        <strain evidence="2">FC423</strain>
    </source>
</reference>
<comment type="caution">
    <text evidence="2">The sequence shown here is derived from an EMBL/GenBank/DDBJ whole genome shotgun (WGS) entry which is preliminary data.</text>
</comment>
<sequence length="237" mass="25695">MASSCTFHGIVGIQNASPCSLGRKRFWKMDGFVPLATDGEDTSNAMDLPASVFTFGGSTAPTEDGVYFINARLITTTAGDEPALELYCVDRIQPLDSACALSSVLIAGKVSRGTSELAESRSFDIDVMQYGIMAQQLARMRSILLLILASIRYVVCVHVITLGPSTNDVENRRHRDAAAPTPLKSFNWSGKGKKKRTSHTDSDAESESTHQKKGKKRQVIPAEGAMEEAAYSSSLNW</sequence>
<accession>A0A9P7JNM8</accession>
<proteinExistence type="predicted"/>
<evidence type="ECO:0000313" key="2">
    <source>
        <dbReference type="EMBL" id="KAG2093149.1"/>
    </source>
</evidence>
<dbReference type="OrthoDB" id="2674724at2759"/>
<dbReference type="Proteomes" id="UP000823399">
    <property type="component" value="Unassembled WGS sequence"/>
</dbReference>
<organism evidence="2 3">
    <name type="scientific">Suillus discolor</name>
    <dbReference type="NCBI Taxonomy" id="1912936"/>
    <lineage>
        <taxon>Eukaryota</taxon>
        <taxon>Fungi</taxon>
        <taxon>Dikarya</taxon>
        <taxon>Basidiomycota</taxon>
        <taxon>Agaricomycotina</taxon>
        <taxon>Agaricomycetes</taxon>
        <taxon>Agaricomycetidae</taxon>
        <taxon>Boletales</taxon>
        <taxon>Suillineae</taxon>
        <taxon>Suillaceae</taxon>
        <taxon>Suillus</taxon>
    </lineage>
</organism>
<feature type="region of interest" description="Disordered" evidence="1">
    <location>
        <begin position="167"/>
        <end position="237"/>
    </location>
</feature>
<evidence type="ECO:0000256" key="1">
    <source>
        <dbReference type="SAM" id="MobiDB-lite"/>
    </source>
</evidence>
<evidence type="ECO:0000313" key="3">
    <source>
        <dbReference type="Proteomes" id="UP000823399"/>
    </source>
</evidence>
<dbReference type="RefSeq" id="XP_041287110.1">
    <property type="nucleotide sequence ID" value="XM_041442295.1"/>
</dbReference>
<dbReference type="EMBL" id="JABBWM010000086">
    <property type="protein sequence ID" value="KAG2093149.1"/>
    <property type="molecule type" value="Genomic_DNA"/>
</dbReference>
<gene>
    <name evidence="2" type="ORF">F5147DRAFT_779470</name>
</gene>
<feature type="compositionally biased region" description="Basic and acidic residues" evidence="1">
    <location>
        <begin position="198"/>
        <end position="210"/>
    </location>
</feature>
<protein>
    <submittedName>
        <fullName evidence="2">Uncharacterized protein</fullName>
    </submittedName>
</protein>
<name>A0A9P7JNM8_9AGAM</name>
<dbReference type="AlphaFoldDB" id="A0A9P7JNM8"/>